<sequence length="107" mass="11221">MGSDKNTPGTVLLSNDDLYYLLYRAAQESSSLDGFNNNVTSLLDQKLGSGAYILTLAVSQGGQNGVLYKKNPRLDSSASWSGDTGSLPGSVSNYGVYCFVAWGSAPG</sequence>
<organism evidence="1 2">
    <name type="scientific">Sorangium atrum</name>
    <dbReference type="NCBI Taxonomy" id="2995308"/>
    <lineage>
        <taxon>Bacteria</taxon>
        <taxon>Pseudomonadati</taxon>
        <taxon>Myxococcota</taxon>
        <taxon>Polyangia</taxon>
        <taxon>Polyangiales</taxon>
        <taxon>Polyangiaceae</taxon>
        <taxon>Sorangium</taxon>
    </lineage>
</organism>
<dbReference type="Proteomes" id="UP001217485">
    <property type="component" value="Unassembled WGS sequence"/>
</dbReference>
<accession>A0ABT5CEN2</accession>
<proteinExistence type="predicted"/>
<comment type="caution">
    <text evidence="1">The sequence shown here is derived from an EMBL/GenBank/DDBJ whole genome shotgun (WGS) entry which is preliminary data.</text>
</comment>
<gene>
    <name evidence="1" type="ORF">POL72_44745</name>
</gene>
<name>A0ABT5CEN2_9BACT</name>
<dbReference type="RefSeq" id="WP_272103036.1">
    <property type="nucleotide sequence ID" value="NZ_JAQNDK010000006.1"/>
</dbReference>
<reference evidence="1 2" key="1">
    <citation type="submission" date="2023-01" db="EMBL/GenBank/DDBJ databases">
        <title>Minimal conservation of predation-associated metabolite biosynthetic gene clusters underscores biosynthetic potential of Myxococcota including descriptions for ten novel species: Archangium lansinium sp. nov., Myxococcus landrumus sp. nov., Nannocystis bai.</title>
        <authorList>
            <person name="Ahearne A."/>
            <person name="Stevens C."/>
            <person name="Dowd S."/>
        </authorList>
    </citation>
    <scope>NUCLEOTIDE SEQUENCE [LARGE SCALE GENOMIC DNA]</scope>
    <source>
        <strain evidence="1 2">WIWO2</strain>
    </source>
</reference>
<dbReference type="EMBL" id="JAQNDK010000006">
    <property type="protein sequence ID" value="MDC0684909.1"/>
    <property type="molecule type" value="Genomic_DNA"/>
</dbReference>
<protein>
    <submittedName>
        <fullName evidence="1">Uncharacterized protein</fullName>
    </submittedName>
</protein>
<keyword evidence="2" id="KW-1185">Reference proteome</keyword>
<evidence type="ECO:0000313" key="2">
    <source>
        <dbReference type="Proteomes" id="UP001217485"/>
    </source>
</evidence>
<evidence type="ECO:0000313" key="1">
    <source>
        <dbReference type="EMBL" id="MDC0684909.1"/>
    </source>
</evidence>